<dbReference type="SUPFAM" id="SSF88713">
    <property type="entry name" value="Glycoside hydrolase/deacetylase"/>
    <property type="match status" value="1"/>
</dbReference>
<dbReference type="PANTHER" id="PTHR10587">
    <property type="entry name" value="GLYCOSYL TRANSFERASE-RELATED"/>
    <property type="match status" value="1"/>
</dbReference>
<gene>
    <name evidence="2" type="ORF">Rhow_004552</name>
</gene>
<feature type="domain" description="NodB homology" evidence="1">
    <location>
        <begin position="84"/>
        <end position="277"/>
    </location>
</feature>
<dbReference type="PANTHER" id="PTHR10587:SF134">
    <property type="entry name" value="SECRETED PROTEIN"/>
    <property type="match status" value="1"/>
</dbReference>
<dbReference type="InterPro" id="IPR011330">
    <property type="entry name" value="Glyco_hydro/deAcase_b/a-brl"/>
</dbReference>
<dbReference type="GO" id="GO:0016810">
    <property type="term" value="F:hydrolase activity, acting on carbon-nitrogen (but not peptide) bonds"/>
    <property type="evidence" value="ECO:0007669"/>
    <property type="project" value="InterPro"/>
</dbReference>
<sequence>MLLGLLGGGLAAAMPSYIVLTHPAVSTASPIPGLPDGLIPDGLLPAPPPPPDPSAIAAKYADVVPHEWGLAVTGTNTRLAVPGRRIALTFDACGGPQGDGVDADLLAMLEREKIPATLFLNSRWIDANPALTAQLATNPLLELANHGTRHLPLSVTGKSAYGITGTTSPAEVIDEVWVNHNRLHTITGTPPRWFRPGTAHCDEVAASIVRDLGEQVVGFTVNGDAGATLPVAKVQAAVTSALPGSIVIMHVNRPAGATAEGLAPAVSQLRSTGVEFVTLSGAGGLA</sequence>
<dbReference type="PROSITE" id="PS51677">
    <property type="entry name" value="NODB"/>
    <property type="match status" value="1"/>
</dbReference>
<protein>
    <submittedName>
        <fullName evidence="2">Polysaccharide deacetylase</fullName>
    </submittedName>
</protein>
<dbReference type="InterPro" id="IPR002509">
    <property type="entry name" value="NODB_dom"/>
</dbReference>
<dbReference type="InterPro" id="IPR050248">
    <property type="entry name" value="Polysacc_deacetylase_ArnD"/>
</dbReference>
<organism evidence="2 3">
    <name type="scientific">Rhodococcus wratislaviensis</name>
    <name type="common">Tsukamurella wratislaviensis</name>
    <dbReference type="NCBI Taxonomy" id="44752"/>
    <lineage>
        <taxon>Bacteria</taxon>
        <taxon>Bacillati</taxon>
        <taxon>Actinomycetota</taxon>
        <taxon>Actinomycetes</taxon>
        <taxon>Mycobacteriales</taxon>
        <taxon>Nocardiaceae</taxon>
        <taxon>Rhodococcus</taxon>
    </lineage>
</organism>
<dbReference type="Gene3D" id="3.20.20.370">
    <property type="entry name" value="Glycoside hydrolase/deacetylase"/>
    <property type="match status" value="1"/>
</dbReference>
<evidence type="ECO:0000313" key="2">
    <source>
        <dbReference type="EMBL" id="GCE40909.1"/>
    </source>
</evidence>
<name>A0A402CBC7_RHOWR</name>
<evidence type="ECO:0000259" key="1">
    <source>
        <dbReference type="PROSITE" id="PS51677"/>
    </source>
</evidence>
<proteinExistence type="predicted"/>
<dbReference type="Pfam" id="PF01522">
    <property type="entry name" value="Polysacc_deac_1"/>
    <property type="match status" value="1"/>
</dbReference>
<dbReference type="Proteomes" id="UP000287519">
    <property type="component" value="Unassembled WGS sequence"/>
</dbReference>
<keyword evidence="3" id="KW-1185">Reference proteome</keyword>
<accession>A0A402CBC7</accession>
<dbReference type="AlphaFoldDB" id="A0A402CBC7"/>
<reference evidence="2 3" key="1">
    <citation type="submission" date="2018-11" db="EMBL/GenBank/DDBJ databases">
        <title>Microbial catabolism of amino acid.</title>
        <authorList>
            <person name="Hibi M."/>
            <person name="Ogawa J."/>
        </authorList>
    </citation>
    <scope>NUCLEOTIDE SEQUENCE [LARGE SCALE GENOMIC DNA]</scope>
    <source>
        <strain evidence="2 3">C31-06</strain>
    </source>
</reference>
<comment type="caution">
    <text evidence="2">The sequence shown here is derived from an EMBL/GenBank/DDBJ whole genome shotgun (WGS) entry which is preliminary data.</text>
</comment>
<dbReference type="EMBL" id="BHYM01000038">
    <property type="protein sequence ID" value="GCE40909.1"/>
    <property type="molecule type" value="Genomic_DNA"/>
</dbReference>
<evidence type="ECO:0000313" key="3">
    <source>
        <dbReference type="Proteomes" id="UP000287519"/>
    </source>
</evidence>
<dbReference type="GO" id="GO:0005975">
    <property type="term" value="P:carbohydrate metabolic process"/>
    <property type="evidence" value="ECO:0007669"/>
    <property type="project" value="InterPro"/>
</dbReference>